<protein>
    <submittedName>
        <fullName evidence="4">Uncharacterized protein</fullName>
    </submittedName>
</protein>
<keyword evidence="5" id="KW-1185">Reference proteome</keyword>
<evidence type="ECO:0000313" key="5">
    <source>
        <dbReference type="Proteomes" id="UP001188597"/>
    </source>
</evidence>
<keyword evidence="1" id="KW-0677">Repeat</keyword>
<dbReference type="InterPro" id="IPR002110">
    <property type="entry name" value="Ankyrin_rpt"/>
</dbReference>
<dbReference type="PANTHER" id="PTHR24186:SF8">
    <property type="entry name" value="ANKYRIN REPEAT FAMILY PROTEIN"/>
    <property type="match status" value="1"/>
</dbReference>
<gene>
    <name evidence="4" type="ORF">RJ639_023187</name>
</gene>
<dbReference type="EMBL" id="JAVXUP010003517">
    <property type="protein sequence ID" value="KAK2998748.1"/>
    <property type="molecule type" value="Genomic_DNA"/>
</dbReference>
<organism evidence="4 5">
    <name type="scientific">Escallonia herrerae</name>
    <dbReference type="NCBI Taxonomy" id="1293975"/>
    <lineage>
        <taxon>Eukaryota</taxon>
        <taxon>Viridiplantae</taxon>
        <taxon>Streptophyta</taxon>
        <taxon>Embryophyta</taxon>
        <taxon>Tracheophyta</taxon>
        <taxon>Spermatophyta</taxon>
        <taxon>Magnoliopsida</taxon>
        <taxon>eudicotyledons</taxon>
        <taxon>Gunneridae</taxon>
        <taxon>Pentapetalae</taxon>
        <taxon>asterids</taxon>
        <taxon>campanulids</taxon>
        <taxon>Escalloniales</taxon>
        <taxon>Escalloniaceae</taxon>
        <taxon>Escallonia</taxon>
    </lineage>
</organism>
<dbReference type="Proteomes" id="UP001188597">
    <property type="component" value="Unassembled WGS sequence"/>
</dbReference>
<dbReference type="SUPFAM" id="SSF48403">
    <property type="entry name" value="Ankyrin repeat"/>
    <property type="match status" value="1"/>
</dbReference>
<dbReference type="PANTHER" id="PTHR24186">
    <property type="entry name" value="PROTEIN PHOSPHATASE 1 REGULATORY SUBUNIT"/>
    <property type="match status" value="1"/>
</dbReference>
<evidence type="ECO:0000256" key="2">
    <source>
        <dbReference type="ARBA" id="ARBA00023043"/>
    </source>
</evidence>
<evidence type="ECO:0000256" key="1">
    <source>
        <dbReference type="ARBA" id="ARBA00022737"/>
    </source>
</evidence>
<dbReference type="GO" id="GO:0005886">
    <property type="term" value="C:plasma membrane"/>
    <property type="evidence" value="ECO:0007669"/>
    <property type="project" value="TreeGrafter"/>
</dbReference>
<feature type="region of interest" description="Disordered" evidence="3">
    <location>
        <begin position="43"/>
        <end position="71"/>
    </location>
</feature>
<name>A0AA88V013_9ASTE</name>
<accession>A0AA88V013</accession>
<sequence length="198" mass="22276">MEKQVSFRMGAMEKQQSFKGVMEKQKSFHGLMEKQKSFRLAMERQLSFGGERKSRKESPGKRGDSPLHLAARGGNLGKVKEIFQKLDEEGIKELLSKRNQEGETALYVATENGHSMVVGEFLKHLDLQTASIAANNGYDPFHVAAKQGHLVYCSLITHRNGVLELVGRYAKEYRTKTASLLIFENYPVGINNCLRDIA</sequence>
<dbReference type="Gene3D" id="1.25.40.20">
    <property type="entry name" value="Ankyrin repeat-containing domain"/>
    <property type="match status" value="1"/>
</dbReference>
<dbReference type="Pfam" id="PF12796">
    <property type="entry name" value="Ank_2"/>
    <property type="match status" value="1"/>
</dbReference>
<evidence type="ECO:0000256" key="3">
    <source>
        <dbReference type="SAM" id="MobiDB-lite"/>
    </source>
</evidence>
<dbReference type="InterPro" id="IPR036770">
    <property type="entry name" value="Ankyrin_rpt-contain_sf"/>
</dbReference>
<keyword evidence="2" id="KW-0040">ANK repeat</keyword>
<reference evidence="4" key="1">
    <citation type="submission" date="2022-12" db="EMBL/GenBank/DDBJ databases">
        <title>Draft genome assemblies for two species of Escallonia (Escalloniales).</title>
        <authorList>
            <person name="Chanderbali A."/>
            <person name="Dervinis C."/>
            <person name="Anghel I."/>
            <person name="Soltis D."/>
            <person name="Soltis P."/>
            <person name="Zapata F."/>
        </authorList>
    </citation>
    <scope>NUCLEOTIDE SEQUENCE</scope>
    <source>
        <strain evidence="4">UCBG64.0493</strain>
        <tissue evidence="4">Leaf</tissue>
    </source>
</reference>
<dbReference type="SMART" id="SM00248">
    <property type="entry name" value="ANK"/>
    <property type="match status" value="3"/>
</dbReference>
<dbReference type="AlphaFoldDB" id="A0AA88V013"/>
<proteinExistence type="predicted"/>
<evidence type="ECO:0000313" key="4">
    <source>
        <dbReference type="EMBL" id="KAK2998748.1"/>
    </source>
</evidence>
<comment type="caution">
    <text evidence="4">The sequence shown here is derived from an EMBL/GenBank/DDBJ whole genome shotgun (WGS) entry which is preliminary data.</text>
</comment>
<feature type="compositionally biased region" description="Basic and acidic residues" evidence="3">
    <location>
        <begin position="50"/>
        <end position="65"/>
    </location>
</feature>